<proteinExistence type="predicted"/>
<comment type="caution">
    <text evidence="1">The sequence shown here is derived from an EMBL/GenBank/DDBJ whole genome shotgun (WGS) entry which is preliminary data.</text>
</comment>
<accession>A0A133VIA5</accession>
<reference evidence="1 2" key="1">
    <citation type="journal article" date="2016" name="Sci. Rep.">
        <title>Metabolic traits of an uncultured archaeal lineage -MSBL1- from brine pools of the Red Sea.</title>
        <authorList>
            <person name="Mwirichia R."/>
            <person name="Alam I."/>
            <person name="Rashid M."/>
            <person name="Vinu M."/>
            <person name="Ba-Alawi W."/>
            <person name="Anthony Kamau A."/>
            <person name="Kamanda Ngugi D."/>
            <person name="Goker M."/>
            <person name="Klenk H.P."/>
            <person name="Bajic V."/>
            <person name="Stingl U."/>
        </authorList>
    </citation>
    <scope>NUCLEOTIDE SEQUENCE [LARGE SCALE GENOMIC DNA]</scope>
    <source>
        <strain evidence="1">SCGC-AAA382F02</strain>
    </source>
</reference>
<evidence type="ECO:0000313" key="1">
    <source>
        <dbReference type="EMBL" id="KXB06166.1"/>
    </source>
</evidence>
<dbReference type="Proteomes" id="UP000070491">
    <property type="component" value="Unassembled WGS sequence"/>
</dbReference>
<name>A0A133VIA5_9EURY</name>
<organism evidence="1 2">
    <name type="scientific">candidate division MSBL1 archaeon SCGC-AAA382F02</name>
    <dbReference type="NCBI Taxonomy" id="1698282"/>
    <lineage>
        <taxon>Archaea</taxon>
        <taxon>Methanobacteriati</taxon>
        <taxon>Methanobacteriota</taxon>
        <taxon>candidate division MSBL1</taxon>
    </lineage>
</organism>
<dbReference type="AlphaFoldDB" id="A0A133VIA5"/>
<protein>
    <submittedName>
        <fullName evidence="1">Uncharacterized protein</fullName>
    </submittedName>
</protein>
<gene>
    <name evidence="1" type="ORF">AKJ53_01110</name>
</gene>
<evidence type="ECO:0000313" key="2">
    <source>
        <dbReference type="Proteomes" id="UP000070491"/>
    </source>
</evidence>
<keyword evidence="2" id="KW-1185">Reference proteome</keyword>
<sequence length="82" mass="9738">MPWKARNRVEYWILEKFSEKLEENDDISPAVKDVIQESLKETTISQAFFVMSLQVGIAYVTHYELLEKPIKRLCIYPIIFML</sequence>
<dbReference type="EMBL" id="LHYG01000012">
    <property type="protein sequence ID" value="KXB06166.1"/>
    <property type="molecule type" value="Genomic_DNA"/>
</dbReference>